<comment type="caution">
    <text evidence="6">The sequence shown here is derived from an EMBL/GenBank/DDBJ whole genome shotgun (WGS) entry which is preliminary data.</text>
</comment>
<evidence type="ECO:0000259" key="5">
    <source>
        <dbReference type="Pfam" id="PF24517"/>
    </source>
</evidence>
<sequence>MKNLRKWFAISLALLLAIGLIPFAVPEVAHAAGNTYYVDSSRADDSGDGLSAATAWKSLNKVNSTNFQPGDHVLFKAGGVWTGQLWPKGSGVAGSPIVIDQYGIGSKPVIHGGGDNYIQTIYNSTTTYNTGTVLLKNQEYWEINNLEVTNDEDFNVDNNTSTTLRGGIFFVIDSNESDRLYSHIYIQNCYVHDIDSYNNPGSKENGAIIGVIKGTSTVSQATSARFDDIRVVNNTIERVDRVAIRLAAHANYVGDDDFGTTGTKKYGNWNTNVYIANNIMSDVGGDGIILRDTDGAVVEYNTLNNYSKRITAAAAGIWTAVSINSVFQYNEVYGGPASNQDGCAYDLDEHLENDVYQYNYSHDNPMGFMLFMGTNKNDVVRYNLSQNDGLIWRHFAFNELSPAYVYNNVFYYNSGSSAINGDTAVKTGYNFYNNIYYNTNPTLTTNWNCAGCWNALTHNNNMFYEASGIHSANEPTDIAKVTTDPLFVNPGGATLGLTSANAYQLRMGSPALGTGKIVANNGGKDYFGNAVSSTVVPNIGIYNGTGLNVPGPSPSKKNPIADAYVRDGSYAANNYGTTSILSVKSETSSYNRKAYMKFDVSGYASISSAKLRMYGGNGQNMLNATAQIYGTTTDSWTETGLTWNNAPAATTSLLQSMILNSTYKYQEVDVTSFIQSQMADGVASFVIQQANLEAKVIEIFSKESSLKPELTIVGQPISTTVVKSATADAYVRDGSFGATNYGSDTALVAKDGTSSSYSRKFYLKFDVSDQTSINSAKLRIFGGNVQDSSSVNVQVYGVTTDSWTETGVTWNNGPAASTGVLASANVSNSLAYQEFNITAFIQSQIADGTVTILVQGASDQDRTIQFNSKENTANQPQLVLN</sequence>
<evidence type="ECO:0000256" key="2">
    <source>
        <dbReference type="ARBA" id="ARBA00022525"/>
    </source>
</evidence>
<dbReference type="EMBL" id="LYPC01000028">
    <property type="protein sequence ID" value="OCT11483.1"/>
    <property type="molecule type" value="Genomic_DNA"/>
</dbReference>
<dbReference type="Gene3D" id="2.160.20.10">
    <property type="entry name" value="Single-stranded right-handed beta-helix, Pectin lyase-like"/>
    <property type="match status" value="1"/>
</dbReference>
<feature type="domain" description="Carbohydrate-binding module family 96" evidence="5">
    <location>
        <begin position="555"/>
        <end position="713"/>
    </location>
</feature>
<dbReference type="OrthoDB" id="3333873at2"/>
<keyword evidence="7" id="KW-1185">Reference proteome</keyword>
<keyword evidence="2" id="KW-0964">Secreted</keyword>
<organism evidence="6 7">
    <name type="scientific">Paenibacillus pectinilyticus</name>
    <dbReference type="NCBI Taxonomy" id="512399"/>
    <lineage>
        <taxon>Bacteria</taxon>
        <taxon>Bacillati</taxon>
        <taxon>Bacillota</taxon>
        <taxon>Bacilli</taxon>
        <taxon>Bacillales</taxon>
        <taxon>Paenibacillaceae</taxon>
        <taxon>Paenibacillus</taxon>
    </lineage>
</organism>
<dbReference type="RefSeq" id="WP_065858564.1">
    <property type="nucleotide sequence ID" value="NZ_LYPC01000028.1"/>
</dbReference>
<protein>
    <recommendedName>
        <fullName evidence="5">Carbohydrate-binding module family 96 domain-containing protein</fullName>
    </recommendedName>
</protein>
<dbReference type="SMART" id="SM00710">
    <property type="entry name" value="PbH1"/>
    <property type="match status" value="5"/>
</dbReference>
<proteinExistence type="predicted"/>
<keyword evidence="3 4" id="KW-0732">Signal</keyword>
<dbReference type="AlphaFoldDB" id="A0A1C0ZTY3"/>
<reference evidence="7" key="1">
    <citation type="submission" date="2016-05" db="EMBL/GenBank/DDBJ databases">
        <title>Paenibacillus oryzae. sp. nov., isolated from the rice root.</title>
        <authorList>
            <person name="Zhang J."/>
            <person name="Zhang X."/>
        </authorList>
    </citation>
    <scope>NUCLEOTIDE SEQUENCE [LARGE SCALE GENOMIC DNA]</scope>
    <source>
        <strain evidence="7">KCTC13222</strain>
    </source>
</reference>
<evidence type="ECO:0000313" key="6">
    <source>
        <dbReference type="EMBL" id="OCT11483.1"/>
    </source>
</evidence>
<dbReference type="STRING" id="512399.A8709_07385"/>
<dbReference type="GO" id="GO:0005576">
    <property type="term" value="C:extracellular region"/>
    <property type="evidence" value="ECO:0007669"/>
    <property type="project" value="UniProtKB-SubCell"/>
</dbReference>
<feature type="domain" description="Carbohydrate-binding module family 96" evidence="5">
    <location>
        <begin position="722"/>
        <end position="880"/>
    </location>
</feature>
<dbReference type="SUPFAM" id="SSF51126">
    <property type="entry name" value="Pectin lyase-like"/>
    <property type="match status" value="2"/>
</dbReference>
<dbReference type="InterPro" id="IPR011050">
    <property type="entry name" value="Pectin_lyase_fold/virulence"/>
</dbReference>
<name>A0A1C0ZTY3_9BACL</name>
<evidence type="ECO:0000256" key="4">
    <source>
        <dbReference type="SAM" id="SignalP"/>
    </source>
</evidence>
<evidence type="ECO:0000313" key="7">
    <source>
        <dbReference type="Proteomes" id="UP000093309"/>
    </source>
</evidence>
<accession>A0A1C0ZTY3</accession>
<dbReference type="InterPro" id="IPR055372">
    <property type="entry name" value="CBM96"/>
</dbReference>
<dbReference type="InterPro" id="IPR006626">
    <property type="entry name" value="PbH1"/>
</dbReference>
<evidence type="ECO:0000256" key="3">
    <source>
        <dbReference type="ARBA" id="ARBA00022729"/>
    </source>
</evidence>
<dbReference type="Pfam" id="PF24517">
    <property type="entry name" value="CBM96"/>
    <property type="match status" value="2"/>
</dbReference>
<gene>
    <name evidence="6" type="ORF">A8709_07385</name>
</gene>
<dbReference type="Proteomes" id="UP000093309">
    <property type="component" value="Unassembled WGS sequence"/>
</dbReference>
<feature type="signal peptide" evidence="4">
    <location>
        <begin position="1"/>
        <end position="31"/>
    </location>
</feature>
<evidence type="ECO:0000256" key="1">
    <source>
        <dbReference type="ARBA" id="ARBA00004613"/>
    </source>
</evidence>
<comment type="subcellular location">
    <subcellularLocation>
        <location evidence="1">Secreted</location>
    </subcellularLocation>
</comment>
<dbReference type="InterPro" id="IPR012334">
    <property type="entry name" value="Pectin_lyas_fold"/>
</dbReference>
<dbReference type="NCBIfam" id="NF033679">
    <property type="entry name" value="DNRLRE_dom"/>
    <property type="match status" value="2"/>
</dbReference>
<feature type="chain" id="PRO_5008649508" description="Carbohydrate-binding module family 96 domain-containing protein" evidence="4">
    <location>
        <begin position="32"/>
        <end position="881"/>
    </location>
</feature>